<feature type="transmembrane region" description="Helical" evidence="1">
    <location>
        <begin position="44"/>
        <end position="64"/>
    </location>
</feature>
<feature type="transmembrane region" description="Helical" evidence="1">
    <location>
        <begin position="109"/>
        <end position="126"/>
    </location>
</feature>
<feature type="transmembrane region" description="Helical" evidence="1">
    <location>
        <begin position="15"/>
        <end position="32"/>
    </location>
</feature>
<gene>
    <name evidence="2" type="ORF">PanWU01x14_328650</name>
</gene>
<evidence type="ECO:0008006" key="4">
    <source>
        <dbReference type="Google" id="ProtNLM"/>
    </source>
</evidence>
<dbReference type="Proteomes" id="UP000237105">
    <property type="component" value="Unassembled WGS sequence"/>
</dbReference>
<dbReference type="EMBL" id="JXTB01000570">
    <property type="protein sequence ID" value="PON36425.1"/>
    <property type="molecule type" value="Genomic_DNA"/>
</dbReference>
<name>A0A2P5AIP0_PARAD</name>
<dbReference type="AlphaFoldDB" id="A0A2P5AIP0"/>
<accession>A0A2P5AIP0</accession>
<proteinExistence type="predicted"/>
<keyword evidence="1" id="KW-0472">Membrane</keyword>
<evidence type="ECO:0000256" key="1">
    <source>
        <dbReference type="SAM" id="Phobius"/>
    </source>
</evidence>
<feature type="transmembrane region" description="Helical" evidence="1">
    <location>
        <begin position="84"/>
        <end position="102"/>
    </location>
</feature>
<keyword evidence="1" id="KW-0812">Transmembrane</keyword>
<reference evidence="3" key="1">
    <citation type="submission" date="2016-06" db="EMBL/GenBank/DDBJ databases">
        <title>Parallel loss of symbiosis genes in relatives of nitrogen-fixing non-legume Parasponia.</title>
        <authorList>
            <person name="Van Velzen R."/>
            <person name="Holmer R."/>
            <person name="Bu F."/>
            <person name="Rutten L."/>
            <person name="Van Zeijl A."/>
            <person name="Liu W."/>
            <person name="Santuari L."/>
            <person name="Cao Q."/>
            <person name="Sharma T."/>
            <person name="Shen D."/>
            <person name="Roswanjaya Y."/>
            <person name="Wardhani T."/>
            <person name="Kalhor M.S."/>
            <person name="Jansen J."/>
            <person name="Van den Hoogen J."/>
            <person name="Gungor B."/>
            <person name="Hartog M."/>
            <person name="Hontelez J."/>
            <person name="Verver J."/>
            <person name="Yang W.-C."/>
            <person name="Schijlen E."/>
            <person name="Repin R."/>
            <person name="Schilthuizen M."/>
            <person name="Schranz E."/>
            <person name="Heidstra R."/>
            <person name="Miyata K."/>
            <person name="Fedorova E."/>
            <person name="Kohlen W."/>
            <person name="Bisseling T."/>
            <person name="Smit S."/>
            <person name="Geurts R."/>
        </authorList>
    </citation>
    <scope>NUCLEOTIDE SEQUENCE [LARGE SCALE GENOMIC DNA]</scope>
    <source>
        <strain evidence="3">cv. WU1-14</strain>
    </source>
</reference>
<evidence type="ECO:0000313" key="3">
    <source>
        <dbReference type="Proteomes" id="UP000237105"/>
    </source>
</evidence>
<organism evidence="2 3">
    <name type="scientific">Parasponia andersonii</name>
    <name type="common">Sponia andersonii</name>
    <dbReference type="NCBI Taxonomy" id="3476"/>
    <lineage>
        <taxon>Eukaryota</taxon>
        <taxon>Viridiplantae</taxon>
        <taxon>Streptophyta</taxon>
        <taxon>Embryophyta</taxon>
        <taxon>Tracheophyta</taxon>
        <taxon>Spermatophyta</taxon>
        <taxon>Magnoliopsida</taxon>
        <taxon>eudicotyledons</taxon>
        <taxon>Gunneridae</taxon>
        <taxon>Pentapetalae</taxon>
        <taxon>rosids</taxon>
        <taxon>fabids</taxon>
        <taxon>Rosales</taxon>
        <taxon>Cannabaceae</taxon>
        <taxon>Parasponia</taxon>
    </lineage>
</organism>
<keyword evidence="1" id="KW-1133">Transmembrane helix</keyword>
<keyword evidence="3" id="KW-1185">Reference proteome</keyword>
<sequence>MCLILLKVCLVSHDLLVTIMCLVNFIAIIVSLRTRVRRGFFFKGHLKIVCISLLYLILLLLLLLKFTNLSQVMMLLALEMVPLLQRRLIVLSIIVLLVIQSIKCPMLKFGIVDLAILVVMFLDIFFSF</sequence>
<evidence type="ECO:0000313" key="2">
    <source>
        <dbReference type="EMBL" id="PON36425.1"/>
    </source>
</evidence>
<comment type="caution">
    <text evidence="2">The sequence shown here is derived from an EMBL/GenBank/DDBJ whole genome shotgun (WGS) entry which is preliminary data.</text>
</comment>
<protein>
    <recommendedName>
        <fullName evidence="4">Transmembrane protein</fullName>
    </recommendedName>
</protein>